<dbReference type="Pfam" id="PF00580">
    <property type="entry name" value="UvrD-helicase"/>
    <property type="match status" value="2"/>
</dbReference>
<evidence type="ECO:0000313" key="12">
    <source>
        <dbReference type="EMBL" id="GAA4956320.1"/>
    </source>
</evidence>
<evidence type="ECO:0000256" key="3">
    <source>
        <dbReference type="ARBA" id="ARBA00022806"/>
    </source>
</evidence>
<accession>A0ABP9H042</accession>
<comment type="catalytic activity">
    <reaction evidence="8">
        <text>ATP + H2O = ADP + phosphate + H(+)</text>
        <dbReference type="Rhea" id="RHEA:13065"/>
        <dbReference type="ChEBI" id="CHEBI:15377"/>
        <dbReference type="ChEBI" id="CHEBI:15378"/>
        <dbReference type="ChEBI" id="CHEBI:30616"/>
        <dbReference type="ChEBI" id="CHEBI:43474"/>
        <dbReference type="ChEBI" id="CHEBI:456216"/>
        <dbReference type="EC" id="5.6.2.4"/>
    </reaction>
</comment>
<keyword evidence="13" id="KW-1185">Reference proteome</keyword>
<keyword evidence="2 9" id="KW-0378">Hydrolase</keyword>
<evidence type="ECO:0000256" key="6">
    <source>
        <dbReference type="ARBA" id="ARBA00034617"/>
    </source>
</evidence>
<evidence type="ECO:0000256" key="5">
    <source>
        <dbReference type="ARBA" id="ARBA00023235"/>
    </source>
</evidence>
<evidence type="ECO:0000256" key="7">
    <source>
        <dbReference type="ARBA" id="ARBA00034808"/>
    </source>
</evidence>
<comment type="catalytic activity">
    <reaction evidence="6">
        <text>Couples ATP hydrolysis with the unwinding of duplex DNA by translocating in the 3'-5' direction.</text>
        <dbReference type="EC" id="5.6.2.4"/>
    </reaction>
</comment>
<gene>
    <name evidence="12" type="ORF">GCM10023205_18070</name>
</gene>
<organism evidence="12 13">
    <name type="scientific">Yinghuangia aomiensis</name>
    <dbReference type="NCBI Taxonomy" id="676205"/>
    <lineage>
        <taxon>Bacteria</taxon>
        <taxon>Bacillati</taxon>
        <taxon>Actinomycetota</taxon>
        <taxon>Actinomycetes</taxon>
        <taxon>Kitasatosporales</taxon>
        <taxon>Streptomycetaceae</taxon>
        <taxon>Yinghuangia</taxon>
    </lineage>
</organism>
<dbReference type="Gene3D" id="3.40.50.300">
    <property type="entry name" value="P-loop containing nucleotide triphosphate hydrolases"/>
    <property type="match status" value="2"/>
</dbReference>
<evidence type="ECO:0000259" key="11">
    <source>
        <dbReference type="PROSITE" id="PS51198"/>
    </source>
</evidence>
<keyword evidence="5" id="KW-0413">Isomerase</keyword>
<evidence type="ECO:0000256" key="9">
    <source>
        <dbReference type="PROSITE-ProRule" id="PRU00560"/>
    </source>
</evidence>
<dbReference type="PROSITE" id="PS51198">
    <property type="entry name" value="UVRD_HELICASE_ATP_BIND"/>
    <property type="match status" value="1"/>
</dbReference>
<feature type="binding site" evidence="9">
    <location>
        <begin position="28"/>
        <end position="35"/>
    </location>
    <ligand>
        <name>ATP</name>
        <dbReference type="ChEBI" id="CHEBI:30616"/>
    </ligand>
</feature>
<evidence type="ECO:0000256" key="2">
    <source>
        <dbReference type="ARBA" id="ARBA00022801"/>
    </source>
</evidence>
<evidence type="ECO:0000313" key="13">
    <source>
        <dbReference type="Proteomes" id="UP001500466"/>
    </source>
</evidence>
<evidence type="ECO:0000256" key="1">
    <source>
        <dbReference type="ARBA" id="ARBA00022741"/>
    </source>
</evidence>
<feature type="domain" description="UvrD-like helicase ATP-binding" evidence="11">
    <location>
        <begin position="7"/>
        <end position="369"/>
    </location>
</feature>
<comment type="caution">
    <text evidence="12">The sequence shown here is derived from an EMBL/GenBank/DDBJ whole genome shotgun (WGS) entry which is preliminary data.</text>
</comment>
<keyword evidence="1 9" id="KW-0547">Nucleotide-binding</keyword>
<dbReference type="Pfam" id="PF13361">
    <property type="entry name" value="UvrD_C"/>
    <property type="match status" value="1"/>
</dbReference>
<dbReference type="RefSeq" id="WP_345674811.1">
    <property type="nucleotide sequence ID" value="NZ_BAABHS010000005.1"/>
</dbReference>
<dbReference type="CDD" id="cd17932">
    <property type="entry name" value="DEXQc_UvrD"/>
    <property type="match status" value="1"/>
</dbReference>
<dbReference type="Proteomes" id="UP001500466">
    <property type="component" value="Unassembled WGS sequence"/>
</dbReference>
<dbReference type="InterPro" id="IPR027417">
    <property type="entry name" value="P-loop_NTPase"/>
</dbReference>
<dbReference type="InterPro" id="IPR000212">
    <property type="entry name" value="DNA_helicase_UvrD/REP"/>
</dbReference>
<dbReference type="EMBL" id="BAABHS010000005">
    <property type="protein sequence ID" value="GAA4956320.1"/>
    <property type="molecule type" value="Genomic_DNA"/>
</dbReference>
<proteinExistence type="predicted"/>
<name>A0ABP9H042_9ACTN</name>
<dbReference type="EC" id="5.6.2.4" evidence="7"/>
<keyword evidence="3 9" id="KW-0347">Helicase</keyword>
<dbReference type="InterPro" id="IPR014016">
    <property type="entry name" value="UvrD-like_ATP-bd"/>
</dbReference>
<dbReference type="SUPFAM" id="SSF52540">
    <property type="entry name" value="P-loop containing nucleoside triphosphate hydrolases"/>
    <property type="match status" value="1"/>
</dbReference>
<dbReference type="PANTHER" id="PTHR11070">
    <property type="entry name" value="UVRD / RECB / PCRA DNA HELICASE FAMILY MEMBER"/>
    <property type="match status" value="1"/>
</dbReference>
<dbReference type="PANTHER" id="PTHR11070:SF2">
    <property type="entry name" value="ATP-DEPENDENT DNA HELICASE SRS2"/>
    <property type="match status" value="1"/>
</dbReference>
<evidence type="ECO:0000256" key="8">
    <source>
        <dbReference type="ARBA" id="ARBA00048988"/>
    </source>
</evidence>
<reference evidence="13" key="1">
    <citation type="journal article" date="2019" name="Int. J. Syst. Evol. Microbiol.">
        <title>The Global Catalogue of Microorganisms (GCM) 10K type strain sequencing project: providing services to taxonomists for standard genome sequencing and annotation.</title>
        <authorList>
            <consortium name="The Broad Institute Genomics Platform"/>
            <consortium name="The Broad Institute Genome Sequencing Center for Infectious Disease"/>
            <person name="Wu L."/>
            <person name="Ma J."/>
        </authorList>
    </citation>
    <scope>NUCLEOTIDE SEQUENCE [LARGE SCALE GENOMIC DNA]</scope>
    <source>
        <strain evidence="13">JCM 17986</strain>
    </source>
</reference>
<dbReference type="InterPro" id="IPR014017">
    <property type="entry name" value="DNA_helicase_UvrD-like_C"/>
</dbReference>
<keyword evidence="4 9" id="KW-0067">ATP-binding</keyword>
<evidence type="ECO:0000256" key="10">
    <source>
        <dbReference type="SAM" id="MobiDB-lite"/>
    </source>
</evidence>
<feature type="region of interest" description="Disordered" evidence="10">
    <location>
        <begin position="620"/>
        <end position="639"/>
    </location>
</feature>
<evidence type="ECO:0000256" key="4">
    <source>
        <dbReference type="ARBA" id="ARBA00022840"/>
    </source>
</evidence>
<protein>
    <recommendedName>
        <fullName evidence="7">DNA 3'-5' helicase</fullName>
        <ecNumber evidence="7">5.6.2.4</ecNumber>
    </recommendedName>
</protein>
<sequence>MTDLQHPLTAAQRSVVDQPWDARTLVTAGAGAGKTHTLVRRLEALVEREELEAHEILVLSFSRAAVRELRERIDNHADAARRVRAQTFDSWAAALLRRAYPERDWSKSTFDQRITAATEAVEQGALEEGEFGAPAHVLIDEVQDLVGVRREMVEVILDRFREQSGFTVVGDGAQAVYGFQVADPDARAQETNYFFDWIRGSFAEDLVEIRLDDNFRARTPQARVALPYGPRLQRLAADRDPAEVQAEEIHRELRLLLDEAPHFGTLDNTFVLDSLRYFDGTTAILCRDNGQALSISDTLHKAGVSHRLRRSVRDRPAPPWIAGLLAATDAADISEARFADLVAELDPRPDLDPTVLARAIRRVTGHRRGRVELAALRLAVSERRLPDELTAAELASLVVSSVHRAKGLEFDRVLVPEPVELRRPKAVAKKKIEYDPSAEARLLYVAMTRPRDDLYRLDRPNTWLIRKDKRLDRWYIGGGRSWARNGIEALGHDVCHEHPPGVRNIAVDPVEVRRRLAHEVRDGDAVELALLHRMPEGAEQTPPYAVLHDGRPVGEVSETFRRALHLMLGNGGKWSDYGLPGRITGLHIDCVETVAGSDAASERAGLGSSGAWLAPRIGGLGRFDWTDPSDDSDTERRPS</sequence>